<accession>A0A7V1D339</accession>
<gene>
    <name evidence="3" type="ORF">ENH88_21655</name>
</gene>
<dbReference type="SUPFAM" id="SSF51905">
    <property type="entry name" value="FAD/NAD(P)-binding domain"/>
    <property type="match status" value="1"/>
</dbReference>
<dbReference type="GO" id="GO:0000166">
    <property type="term" value="F:nucleotide binding"/>
    <property type="evidence" value="ECO:0007669"/>
    <property type="project" value="UniProtKB-KW"/>
</dbReference>
<feature type="binding site" evidence="2">
    <location>
        <begin position="13"/>
        <end position="16"/>
    </location>
    <ligand>
        <name>FAD</name>
        <dbReference type="ChEBI" id="CHEBI:57692"/>
    </ligand>
</feature>
<protein>
    <submittedName>
        <fullName evidence="3">Tryptophan 7-halogenase</fullName>
    </submittedName>
</protein>
<proteinExistence type="predicted"/>
<feature type="binding site" evidence="2">
    <location>
        <position position="183"/>
    </location>
    <ligand>
        <name>FAD</name>
        <dbReference type="ChEBI" id="CHEBI:57692"/>
    </ligand>
</feature>
<evidence type="ECO:0000313" key="3">
    <source>
        <dbReference type="EMBL" id="HEA19006.1"/>
    </source>
</evidence>
<dbReference type="InterPro" id="IPR036188">
    <property type="entry name" value="FAD/NAD-bd_sf"/>
</dbReference>
<organism evidence="3">
    <name type="scientific">Pseudoalteromonas prydzensis</name>
    <dbReference type="NCBI Taxonomy" id="182141"/>
    <lineage>
        <taxon>Bacteria</taxon>
        <taxon>Pseudomonadati</taxon>
        <taxon>Pseudomonadota</taxon>
        <taxon>Gammaproteobacteria</taxon>
        <taxon>Alteromonadales</taxon>
        <taxon>Pseudoalteromonadaceae</taxon>
        <taxon>Pseudoalteromonas</taxon>
    </lineage>
</organism>
<dbReference type="EMBL" id="DRGM01000210">
    <property type="protein sequence ID" value="HEA19006.1"/>
    <property type="molecule type" value="Genomic_DNA"/>
</dbReference>
<name>A0A7V1D339_9GAMM</name>
<dbReference type="PANTHER" id="PTHR43747">
    <property type="entry name" value="FAD-BINDING PROTEIN"/>
    <property type="match status" value="1"/>
</dbReference>
<keyword evidence="2" id="KW-0547">Nucleotide-binding</keyword>
<dbReference type="PIRSF" id="PIRSF011396">
    <property type="entry name" value="Trp_halogenase"/>
    <property type="match status" value="1"/>
</dbReference>
<evidence type="ECO:0000256" key="2">
    <source>
        <dbReference type="PIRSR" id="PIRSR011396-2"/>
    </source>
</evidence>
<sequence>MNNNIQHIVVLGGGAAGWLSAGLLGAEHPDKHITLIESATIAISGVGEGTWPSMRNTLKRIGIKEVDFLKHCDASFKQGSKFINWRNLNPGENYYHPFMTPHGYLATNLHAYWQQHAATQKYADALNMQSFVCQAGLAPKQLTTPEYAAVTNYGYHLDAGKFASFLKNHCQNQLGVSHIVDDVVAVNNDSDGYIRSLTTKLHGEITGDLFIDCSGTRARLIAEHYNAAFINRQHTLFNNTAIAAHLPYANEQQEIASATLSTAQPHGWIWDIGLPSRRGIGYTYCDKYCDEQTAINTLKRYAAQSVGADLAEQLQTRKLSFTPGYRKQFWIKNCLAVGMSQGFIEPLEASALAMVELSLTMLSEQMPQDRKHMALLATRFNQRFSYRWQRVIDFLKLHYILSERDDSQYWQDIKTAASTPHRLAELMELWQYQPPSRFDFIENEEIFPSASYQYVLYGMGFNTENNKADNAFNNPETGNYFYQQNREKIAQYLHALPTNRALLKQLIEQTTNEKAQL</sequence>
<comment type="caution">
    <text evidence="3">The sequence shown here is derived from an EMBL/GenBank/DDBJ whole genome shotgun (WGS) entry which is preliminary data.</text>
</comment>
<dbReference type="InterPro" id="IPR050816">
    <property type="entry name" value="Flavin-dep_Halogenase_NPB"/>
</dbReference>
<feature type="active site" evidence="1">
    <location>
        <position position="77"/>
    </location>
</feature>
<keyword evidence="2" id="KW-0274">FAD</keyword>
<dbReference type="Proteomes" id="UP000886188">
    <property type="component" value="Unassembled WGS sequence"/>
</dbReference>
<feature type="binding site" evidence="2">
    <location>
        <position position="77"/>
    </location>
    <ligand>
        <name>7-chloro-L-tryptophan</name>
        <dbReference type="ChEBI" id="CHEBI:58713"/>
    </ligand>
</feature>
<reference evidence="3" key="1">
    <citation type="journal article" date="2020" name="mSystems">
        <title>Genome- and Community-Level Interaction Insights into Carbon Utilization and Element Cycling Functions of Hydrothermarchaeota in Hydrothermal Sediment.</title>
        <authorList>
            <person name="Zhou Z."/>
            <person name="Liu Y."/>
            <person name="Xu W."/>
            <person name="Pan J."/>
            <person name="Luo Z.H."/>
            <person name="Li M."/>
        </authorList>
    </citation>
    <scope>NUCLEOTIDE SEQUENCE [LARGE SCALE GENOMIC DNA]</scope>
    <source>
        <strain evidence="3">HyVt-346</strain>
    </source>
</reference>
<keyword evidence="2" id="KW-0285">Flavoprotein</keyword>
<feature type="binding site" evidence="2">
    <location>
        <position position="348"/>
    </location>
    <ligand>
        <name>L-tryptophan</name>
        <dbReference type="ChEBI" id="CHEBI:57912"/>
    </ligand>
</feature>
<dbReference type="GO" id="GO:0004497">
    <property type="term" value="F:monooxygenase activity"/>
    <property type="evidence" value="ECO:0007669"/>
    <property type="project" value="InterPro"/>
</dbReference>
<dbReference type="Pfam" id="PF04820">
    <property type="entry name" value="Trp_halogenase"/>
    <property type="match status" value="1"/>
</dbReference>
<dbReference type="AlphaFoldDB" id="A0A7V1D339"/>
<evidence type="ECO:0000256" key="1">
    <source>
        <dbReference type="PIRSR" id="PIRSR011396-1"/>
    </source>
</evidence>
<dbReference type="InterPro" id="IPR033856">
    <property type="entry name" value="Trp_halogen"/>
</dbReference>
<dbReference type="InterPro" id="IPR006905">
    <property type="entry name" value="Flavin_halogenase"/>
</dbReference>
<dbReference type="PANTHER" id="PTHR43747:SF4">
    <property type="entry name" value="FLAVIN-DEPENDENT TRYPTOPHAN HALOGENASE"/>
    <property type="match status" value="1"/>
</dbReference>
<dbReference type="RefSeq" id="WP_304185519.1">
    <property type="nucleotide sequence ID" value="NZ_DRGM01000210.1"/>
</dbReference>
<dbReference type="Gene3D" id="3.50.50.60">
    <property type="entry name" value="FAD/NAD(P)-binding domain"/>
    <property type="match status" value="1"/>
</dbReference>